<dbReference type="SMART" id="SM00320">
    <property type="entry name" value="WD40"/>
    <property type="match status" value="5"/>
</dbReference>
<protein>
    <recommendedName>
        <fullName evidence="4">HECT-type E3 ubiquitin transferase</fullName>
        <ecNumber evidence="4">2.3.2.26</ecNumber>
    </recommendedName>
</protein>
<dbReference type="InterPro" id="IPR009091">
    <property type="entry name" value="RCC1/BLIP-II"/>
</dbReference>
<feature type="repeat" description="WD" evidence="12">
    <location>
        <begin position="2745"/>
        <end position="2786"/>
    </location>
</feature>
<feature type="repeat" description="RCC1" evidence="13">
    <location>
        <begin position="3631"/>
        <end position="3682"/>
    </location>
</feature>
<feature type="region of interest" description="Disordered" evidence="14">
    <location>
        <begin position="2556"/>
        <end position="2576"/>
    </location>
</feature>
<dbReference type="CDD" id="cd00078">
    <property type="entry name" value="HECTc"/>
    <property type="match status" value="1"/>
</dbReference>
<dbReference type="GO" id="GO:0061630">
    <property type="term" value="F:ubiquitin protein ligase activity"/>
    <property type="evidence" value="ECO:0007669"/>
    <property type="project" value="UniProtKB-EC"/>
</dbReference>
<dbReference type="Pfam" id="PF00400">
    <property type="entry name" value="WD40"/>
    <property type="match status" value="3"/>
</dbReference>
<feature type="repeat" description="RCC1" evidence="13">
    <location>
        <begin position="82"/>
        <end position="136"/>
    </location>
</feature>
<dbReference type="PANTHER" id="PTHR22872:SF6">
    <property type="entry name" value="E3 UBIQUITIN-PROTEIN LIGASE HERC1-RELATED"/>
    <property type="match status" value="1"/>
</dbReference>
<feature type="compositionally biased region" description="Polar residues" evidence="14">
    <location>
        <begin position="1131"/>
        <end position="1140"/>
    </location>
</feature>
<organism evidence="16 17">
    <name type="scientific">Leptonychotes weddellii</name>
    <name type="common">Weddell seal</name>
    <name type="synonym">Otaria weddellii</name>
    <dbReference type="NCBI Taxonomy" id="9713"/>
    <lineage>
        <taxon>Eukaryota</taxon>
        <taxon>Metazoa</taxon>
        <taxon>Chordata</taxon>
        <taxon>Craniata</taxon>
        <taxon>Vertebrata</taxon>
        <taxon>Euteleostomi</taxon>
        <taxon>Mammalia</taxon>
        <taxon>Eutheria</taxon>
        <taxon>Laurasiatheria</taxon>
        <taxon>Carnivora</taxon>
        <taxon>Caniformia</taxon>
        <taxon>Pinnipedia</taxon>
        <taxon>Phocidae</taxon>
        <taxon>Monachinae</taxon>
        <taxon>Lobodontini</taxon>
        <taxon>Leptonychotes</taxon>
    </lineage>
</organism>
<evidence type="ECO:0000313" key="16">
    <source>
        <dbReference type="Proteomes" id="UP000245341"/>
    </source>
</evidence>
<feature type="repeat" description="RCC1" evidence="13">
    <location>
        <begin position="293"/>
        <end position="343"/>
    </location>
</feature>
<dbReference type="InterPro" id="IPR058923">
    <property type="entry name" value="RCC1-like_dom"/>
</dbReference>
<feature type="domain" description="HECT" evidence="15">
    <location>
        <begin position="3822"/>
        <end position="4169"/>
    </location>
</feature>
<feature type="repeat" description="RCC1" evidence="13">
    <location>
        <begin position="137"/>
        <end position="189"/>
    </location>
</feature>
<dbReference type="RefSeq" id="XP_030887411.1">
    <property type="nucleotide sequence ID" value="XM_031031551.1"/>
</dbReference>
<feature type="region of interest" description="Disordered" evidence="14">
    <location>
        <begin position="1938"/>
        <end position="1996"/>
    </location>
</feature>
<feature type="repeat" description="WD" evidence="12">
    <location>
        <begin position="3064"/>
        <end position="3105"/>
    </location>
</feature>
<evidence type="ECO:0000256" key="9">
    <source>
        <dbReference type="ARBA" id="ARBA00022737"/>
    </source>
</evidence>
<dbReference type="PROSITE" id="PS50012">
    <property type="entry name" value="RCC1_3"/>
    <property type="match status" value="14"/>
</dbReference>
<dbReference type="SUPFAM" id="SSF50978">
    <property type="entry name" value="WD40 repeat-like"/>
    <property type="match status" value="1"/>
</dbReference>
<feature type="compositionally biased region" description="Basic and acidic residues" evidence="14">
    <location>
        <begin position="1016"/>
        <end position="1027"/>
    </location>
</feature>
<evidence type="ECO:0000256" key="4">
    <source>
        <dbReference type="ARBA" id="ARBA00012485"/>
    </source>
</evidence>
<feature type="compositionally biased region" description="Basic and acidic residues" evidence="14">
    <location>
        <begin position="1803"/>
        <end position="1814"/>
    </location>
</feature>
<feature type="repeat" description="RCC1" evidence="13">
    <location>
        <begin position="3367"/>
        <end position="3421"/>
    </location>
</feature>
<dbReference type="PROSITE" id="PS50082">
    <property type="entry name" value="WD_REPEATS_2"/>
    <property type="match status" value="3"/>
</dbReference>
<dbReference type="Gene3D" id="2.130.10.30">
    <property type="entry name" value="Regulator of chromosome condensation 1/beta-lactamase-inhibitor protein II"/>
    <property type="match status" value="2"/>
</dbReference>
<evidence type="ECO:0000256" key="6">
    <source>
        <dbReference type="ARBA" id="ARBA00022553"/>
    </source>
</evidence>
<dbReference type="InterPro" id="IPR019775">
    <property type="entry name" value="WD40_repeat_CS"/>
</dbReference>
<dbReference type="GO" id="GO:0005737">
    <property type="term" value="C:cytoplasm"/>
    <property type="evidence" value="ECO:0007669"/>
    <property type="project" value="UniProtKB-SubCell"/>
</dbReference>
<dbReference type="FunFam" id="3.30.2410.10:FF:000006">
    <property type="entry name" value="probable E3 ubiquitin-protein ligase HERC1 isoform X2"/>
    <property type="match status" value="1"/>
</dbReference>
<dbReference type="InterPro" id="IPR051625">
    <property type="entry name" value="Signaling_Regulatory_Domain"/>
</dbReference>
<evidence type="ECO:0000313" key="17">
    <source>
        <dbReference type="RefSeq" id="XP_030887411.1"/>
    </source>
</evidence>
<feature type="region of interest" description="Disordered" evidence="14">
    <location>
        <begin position="1170"/>
        <end position="1189"/>
    </location>
</feature>
<feature type="compositionally biased region" description="Low complexity" evidence="14">
    <location>
        <begin position="1947"/>
        <end position="1990"/>
    </location>
</feature>
<dbReference type="Gene3D" id="3.30.2410.10">
    <property type="entry name" value="Hect, E3 ligase catalytic domain"/>
    <property type="match status" value="1"/>
</dbReference>
<comment type="subcellular location">
    <subcellularLocation>
        <location evidence="2">Cytoplasm</location>
    </subcellularLocation>
</comment>
<dbReference type="InterPro" id="IPR015943">
    <property type="entry name" value="WD40/YVTN_repeat-like_dom_sf"/>
</dbReference>
<keyword evidence="7 12" id="KW-0853">WD repeat</keyword>
<feature type="repeat" description="RCC1" evidence="13">
    <location>
        <begin position="3422"/>
        <end position="3473"/>
    </location>
</feature>
<dbReference type="InterPro" id="IPR000408">
    <property type="entry name" value="Reg_chr_condens"/>
</dbReference>
<keyword evidence="9" id="KW-0677">Repeat</keyword>
<feature type="region of interest" description="Disordered" evidence="14">
    <location>
        <begin position="1057"/>
        <end position="1092"/>
    </location>
</feature>
<feature type="repeat" description="RCC1" evidence="13">
    <location>
        <begin position="3318"/>
        <end position="3366"/>
    </location>
</feature>
<feature type="region of interest" description="Disordered" evidence="14">
    <location>
        <begin position="2119"/>
        <end position="2197"/>
    </location>
</feature>
<keyword evidence="6" id="KW-0597">Phosphoprotein</keyword>
<feature type="compositionally biased region" description="Basic and acidic residues" evidence="14">
    <location>
        <begin position="998"/>
        <end position="1008"/>
    </location>
</feature>
<dbReference type="Pfam" id="PF00415">
    <property type="entry name" value="RCC1"/>
    <property type="match status" value="3"/>
</dbReference>
<dbReference type="InterPro" id="IPR036322">
    <property type="entry name" value="WD40_repeat_dom_sf"/>
</dbReference>
<dbReference type="PROSITE" id="PS00678">
    <property type="entry name" value="WD_REPEATS_1"/>
    <property type="match status" value="1"/>
</dbReference>
<evidence type="ECO:0000256" key="14">
    <source>
        <dbReference type="SAM" id="MobiDB-lite"/>
    </source>
</evidence>
<feature type="repeat" description="RCC1" evidence="13">
    <location>
        <begin position="32"/>
        <end position="81"/>
    </location>
</feature>
<feature type="compositionally biased region" description="Polar residues" evidence="14">
    <location>
        <begin position="1772"/>
        <end position="1785"/>
    </location>
</feature>
<keyword evidence="8" id="KW-0808">Transferase</keyword>
<evidence type="ECO:0000256" key="5">
    <source>
        <dbReference type="ARBA" id="ARBA00022490"/>
    </source>
</evidence>
<feature type="repeat" description="RCC1" evidence="13">
    <location>
        <begin position="3474"/>
        <end position="3525"/>
    </location>
</feature>
<evidence type="ECO:0000256" key="13">
    <source>
        <dbReference type="PROSITE-ProRule" id="PRU00235"/>
    </source>
</evidence>
<feature type="region of interest" description="Disordered" evidence="14">
    <location>
        <begin position="1126"/>
        <end position="1145"/>
    </location>
</feature>
<dbReference type="InterPro" id="IPR001680">
    <property type="entry name" value="WD40_rpt"/>
</dbReference>
<dbReference type="FunFam" id="2.130.10.10:FF:000148">
    <property type="entry name" value="probable E3 ubiquitin-protein ligase HERC1 isoform X1"/>
    <property type="match status" value="1"/>
</dbReference>
<feature type="repeat" description="RCC1" evidence="13">
    <location>
        <begin position="344"/>
        <end position="396"/>
    </location>
</feature>
<evidence type="ECO:0000256" key="7">
    <source>
        <dbReference type="ARBA" id="ARBA00022574"/>
    </source>
</evidence>
<reference evidence="17" key="1">
    <citation type="submission" date="2025-08" db="UniProtKB">
        <authorList>
            <consortium name="RefSeq"/>
        </authorList>
    </citation>
    <scope>IDENTIFICATION</scope>
    <source>
        <tissue evidence="17">Liver</tissue>
    </source>
</reference>
<keyword evidence="16" id="KW-1185">Reference proteome</keyword>
<feature type="active site" description="Glycyl thioester intermediate" evidence="11">
    <location>
        <position position="4132"/>
    </location>
</feature>
<feature type="region of interest" description="Disordered" evidence="14">
    <location>
        <begin position="1728"/>
        <end position="1814"/>
    </location>
</feature>
<evidence type="ECO:0000256" key="11">
    <source>
        <dbReference type="PROSITE-ProRule" id="PRU00104"/>
    </source>
</evidence>
<dbReference type="CDD" id="cd14401">
    <property type="entry name" value="UBA_HERC1"/>
    <property type="match status" value="1"/>
</dbReference>
<dbReference type="SMART" id="SM00119">
    <property type="entry name" value="HECTc"/>
    <property type="match status" value="1"/>
</dbReference>
<gene>
    <name evidence="17" type="primary">HERC1</name>
</gene>
<name>A0A7F8R2L5_LEPWE</name>
<keyword evidence="10 11" id="KW-0833">Ubl conjugation pathway</keyword>
<dbReference type="Pfam" id="PF25390">
    <property type="entry name" value="WD40_RLD"/>
    <property type="match status" value="2"/>
</dbReference>
<dbReference type="CTD" id="8925"/>
<dbReference type="PROSITE" id="PS50294">
    <property type="entry name" value="WD_REPEATS_REGION"/>
    <property type="match status" value="3"/>
</dbReference>
<evidence type="ECO:0000259" key="15">
    <source>
        <dbReference type="PROSITE" id="PS50237"/>
    </source>
</evidence>
<feature type="repeat" description="RCC1" evidence="13">
    <location>
        <begin position="3527"/>
        <end position="3578"/>
    </location>
</feature>
<dbReference type="SUPFAM" id="SSF50985">
    <property type="entry name" value="RCC1/BLIP-II"/>
    <property type="match status" value="2"/>
</dbReference>
<feature type="compositionally biased region" description="Low complexity" evidence="14">
    <location>
        <begin position="2022"/>
        <end position="2033"/>
    </location>
</feature>
<dbReference type="SUPFAM" id="SSF56204">
    <property type="entry name" value="Hect, E3 ligase catalytic domain"/>
    <property type="match status" value="1"/>
</dbReference>
<feature type="repeat" description="RCC1" evidence="13">
    <location>
        <begin position="3579"/>
        <end position="3630"/>
    </location>
</feature>
<feature type="compositionally biased region" description="Polar residues" evidence="14">
    <location>
        <begin position="2040"/>
        <end position="2051"/>
    </location>
</feature>
<dbReference type="InterPro" id="IPR035983">
    <property type="entry name" value="Hect_E3_ubiquitin_ligase"/>
</dbReference>
<evidence type="ECO:0000256" key="3">
    <source>
        <dbReference type="ARBA" id="ARBA00004906"/>
    </source>
</evidence>
<evidence type="ECO:0000256" key="1">
    <source>
        <dbReference type="ARBA" id="ARBA00000885"/>
    </source>
</evidence>
<feature type="compositionally biased region" description="Basic residues" evidence="14">
    <location>
        <begin position="1731"/>
        <end position="1740"/>
    </location>
</feature>
<dbReference type="Gene3D" id="3.30.2160.10">
    <property type="entry name" value="Hect, E3 ligase catalytic domain"/>
    <property type="match status" value="1"/>
</dbReference>
<dbReference type="PANTHER" id="PTHR22872">
    <property type="entry name" value="BTK-BINDING PROTEIN-RELATED"/>
    <property type="match status" value="1"/>
</dbReference>
<keyword evidence="5" id="KW-0963">Cytoplasm</keyword>
<evidence type="ECO:0000256" key="2">
    <source>
        <dbReference type="ARBA" id="ARBA00004496"/>
    </source>
</evidence>
<feature type="region of interest" description="Disordered" evidence="14">
    <location>
        <begin position="981"/>
        <end position="1039"/>
    </location>
</feature>
<dbReference type="GeneID" id="102741985"/>
<evidence type="ECO:0000256" key="8">
    <source>
        <dbReference type="ARBA" id="ARBA00022679"/>
    </source>
</evidence>
<comment type="catalytic activity">
    <reaction evidence="1">
        <text>S-ubiquitinyl-[E2 ubiquitin-conjugating enzyme]-L-cysteine + [acceptor protein]-L-lysine = [E2 ubiquitin-conjugating enzyme]-L-cysteine + N(6)-ubiquitinyl-[acceptor protein]-L-lysine.</text>
        <dbReference type="EC" id="2.3.2.26"/>
    </reaction>
</comment>
<accession>A0A7F8R2L5</accession>
<dbReference type="KEGG" id="lww:102741985"/>
<dbReference type="PRINTS" id="PR00633">
    <property type="entry name" value="RCCNDNSATION"/>
</dbReference>
<feature type="region of interest" description="Disordered" evidence="14">
    <location>
        <begin position="1527"/>
        <end position="1546"/>
    </location>
</feature>
<dbReference type="FunFam" id="2.130.10.30:FF:000001">
    <property type="entry name" value="LOW QUALITY PROTEIN: probable E3 ubiquitin-protein ligase HERC1"/>
    <property type="match status" value="2"/>
</dbReference>
<dbReference type="PROSITE" id="PS50237">
    <property type="entry name" value="HECT"/>
    <property type="match status" value="1"/>
</dbReference>
<dbReference type="InterPro" id="IPR000569">
    <property type="entry name" value="HECT_dom"/>
</dbReference>
<dbReference type="Proteomes" id="UP000245341">
    <property type="component" value="Unplaced"/>
</dbReference>
<evidence type="ECO:0000256" key="12">
    <source>
        <dbReference type="PROSITE-ProRule" id="PRU00221"/>
    </source>
</evidence>
<dbReference type="PROSITE" id="PS00626">
    <property type="entry name" value="RCC1_2"/>
    <property type="match status" value="4"/>
</dbReference>
<feature type="repeat" description="WD" evidence="12">
    <location>
        <begin position="2943"/>
        <end position="2974"/>
    </location>
</feature>
<comment type="pathway">
    <text evidence="3">Protein modification; protein ubiquitination.</text>
</comment>
<feature type="compositionally biased region" description="Basic and acidic residues" evidence="14">
    <location>
        <begin position="1535"/>
        <end position="1546"/>
    </location>
</feature>
<feature type="repeat" description="RCC1" evidence="13">
    <location>
        <begin position="190"/>
        <end position="239"/>
    </location>
</feature>
<dbReference type="OrthoDB" id="239701at2759"/>
<proteinExistence type="predicted"/>
<sequence length="4182" mass="456544">MEVCRMASDYSRTCASPDSIQTGDAPIVSETCEVYVWGSNSSHQLVEGTQEKILQPKLAPSFSDAQTIEAGQYCTFVISTDGSVRACGKGSYGRLGLGDSNNQSTLKKLTFEPHRSIKKVSSSKGSDGHTLAFTTEGEVFSWGDGDYGKLGHGNSSTQKYPKLIQGPLQGKVVVCVSAGYRHSAAVTEDGELYTWGEGDFGRLGHGDSNSRNIPTLVKDISNVGEVSCGSSHTIALSKDGRTVWSFGGGDNGKLGHGDTNRVYKPKVVEALQGMFIRKVCAGSQSSLALTSTGQVYAWGCGACLGCGSSEATALRPKLIEELAATRIVDISIGDSHCLALSHDNEVYAWGNNSMGQCGQGNSTGPITKPKKVSGLDGIAIQQISAGTSHSLAWTALPRDRQVVAWHRPYCVDLEESTFSHLRSFLERYCDKINSEIPPLPFPSSREHHNFLKLCLKLLSNHLALALAGGVATSILGRQAGPLRNLLFRLMDSTVPDEIQEVVIETLSVGATMLLPPLRERMELLHSLLPQGPDRWESLSKGQRMQLDIILTSLQDHTHVASLLGYSSPSDAADLSSVCTGYGNLSDQPYGTQSCHPDTHLAEILMKTLLRNLGFYTDQAFGELEKNSDKFLLGTSSSENSQPAHLHELLCSLQKQLLAFCHINNISENSSSVALLHKHLQLLLPHATDIYSRSANLLKESPWNGSVGEKLRDVIYVSAAGSMLCQIVNSLLLLPVSVARPLLSYLLDLLPPLDCLNRLLPAAALLEDQELQWPLHGGPELIDPAGMPLPQPAQSWVWLVDLERTIALLIGRCLGGMLLGSPVSPEEQDTAYWMKTPLFSDGVEMDTPQLDKCMSCLLEVALSGNEEQKPFDYKLRPEIAVYVDLALGCSKEPARSLWISMQDYAVSKDWDSATLSNESLLDTVSRFVLAALLKHTNLLSQACGESRYQPGKSLSEVYRCVYKVRSRLLACKNLELIQTRSSSRDRWVSENQDSADVDPQEHSFTRTIDEEAEMEEQAERDREEGHPEPEDEEEEREHEVMTAGKIFQCFLSAREVARSRDRDRMNSGAGSGARADDPPPQSQQERRVSTDLPEGQDVYTAACNSVIHRCALLILGVSPVIDELQKRKEEGQLQQPSTSASEGGGLMTRSESLTAESRLVHASPNYRLIKSRSESDLSQPESDEEGYALSGRRNVDLDLASSHRKRGPLHSQLESLSDSWARLKHSRDWLCNSSYSFESDFDLTKSLGVHTLIENVVSFVSGDVGNAPGFKEPEESMSTSPQASIIAMEQQQLRAELRLEALHQILVLLSGMEEKGSISVAGSRSSSGFQSSTLLTSVRLQFLAGCFGLGTVGHVGAKGESGRLHHYQDGIRAAKRNIQIEIQVAVHKIYQQLSATLERALQANKHHIEAQQRLLLVTVFALSVHYQPVDVSLAISTGLLNVLSQLCGTDTMLGQPLQLLPKTGVSQLSTALKVASTRLLQILAITTGTYADKLSPKVVQSLLDLLCSQLKNLLSQAGVLLMASFGEGEGEEGEEEEKKVDSSGETEKKDFRAALRKQHAAELHLGDFLVFLRRVVSSKAIQSKMASPKWTEVLLNIASQKCSSGIPLVGNLRTRLLALHVLEAVLPACESGVEDDQMAQVVERLFSLLSDCMWETPIAQAKHAIQIKEKEQEIKSQFIFPTFWSPSDTPLYNLEPCEPLPFDVARFRGLTASVLLDLTYLTGIHEDMGKQSTKRHEKKHRHESEEKGDVEQKTESESAVDTRAGLTSDDVKSQGTTASKSDNEIASFSLDPTLPSVESQHQITEGKRKNHEHISKNHDIAQSEIRAIQLSYLYLGAMKSLSALLGCSKYAELLLIPKVLAENGHNSDCASSPVVHEDVEMRAALQFLMRHMVKRAVMRSPIKRALGLADLERAQAMIYKLVVHGLLEDQFGGKIKQEIDQQAEESDQAQQAQTPVTTSPSASSTTSFMSSSLEDTTTATTPVTDTETVPASESPGVMPLSLLRQMFSSYPTTTVLPTRRAQTPPISSLPTSPSDEVGRRQSLTSPDSQSARPANRTALSDPSSRLSTSPPPPAIAVPLLEMGFSLRQIAKAMEATGARGEADAQNITVLAMWMIEHPGHEDEEEPQSGSTADSRHGAAVLGSGGKSNDPCYLQSPGDIPSADAAEMEEGFSESPDNLDHTENAASGSGPPARGRSAVTRRHKFDLAARTLLARAAGLYRSVQAHRNQSRREGISLQQDPGALYDFNLDEELEIDLDDEAMEAMFGQDLTSDNDILGMWIPEVLDWPTWHVCESEDREEVVVCELCECSVVSFNQHMKRNHPGCGRSANRQGYRSNGSYVDGWFGGECGSGNPYYLLCGSCREKYLALKTKSKTTTSERYKGQAPDLIGKQDSVYEEDWDMLDVDEDEKLTGEEEFELLAGPLGLNDRRIVPEPVQFPDSDPLGASVAMVTATNSMEETLMQIGCHGSVEKSSSGRITLGEQAAALANPHDRVVALRRVTAAAQVLLARTMVMRALSLLSVSGSSCSLAAGLESLGLTDIRTLVRLMCLAAAGRAGLSTSPSAMASPSERSRGGHSKASKPISCLAYLSTAVGCLASNTPSAAKLLVQLCTQNLISAATGVNLTTVDDPIQRKFLPSFLRGIAEENKLVTSPNFVVTQALVALLADKGAKLRPNYDKSEVEKKGPLELANALAACCLSSRLSSQHRQWAAQQLVRTLAAHDRDNQTTPQTLADMGGDLRKCSFIKLEAHQNRVMTCVWCNKKGLLATSGNDGTIRVWNVTKKQYSLQQTCVFNRLEGDAEESLGSPSDPSFSPVSWSISGKYLAGALEKMVNIWQVNGGKGLVDIQPHWVSALAWPEEGPATAWSGESPELLLVGRMDGSLGLIEVIDVSTMHRRELEHCYRKDVSVTCIAWFSEDRPFAVGYFDGKLLLGTKEPLEKGGIVLIDAHKDTLVSMKWDPTGHILMTCAKEENVKLWGPISGCWRCLHSLCHPSIVNGIAWCSLPGKGSKLHLLMATGCQSGLVCVWRIPQDIQQTSVTSSEGWWDQESSCQDGYRKSTGAKCVYQLRGHITPVRTVAFSSDGLALVSGGLGGLMNIWSLRDGSVLQTVVIGSGAIQTTVWIPDVGVAACSNRSKDVLVVNCTAEWAAANHVLATCRTALKQQGVLGLNMAPCMRAFLERLPVMLQEQYAYEKPHVVCGDQLVHSPYMQCLASLAVGLHLDQLLCNPPVPPHHQSCLPDPASWNPNEWAWLECFSTTIKAAEALTNGAQFPESFTVPDLEPVPEDELLFLMDNSKWINGMDEQIMSWATSRPEDWHLGGKCDVYLWGAGRHGQLAEAGRNVMVPAAAPSFSQAQQVICGQNCTFVIQANGTVLACGEGSYGRLGQGNSDDLHVLTVISALQGFVVTQLVTSCGSDGHSMALTESGEVFSWGDGDYGKLGHGNSDRQRRPRQIEALQGEEVVQMSCGFKHSAVVTSDGKLFTFGNGDYGRLGLGNTSNKKLPERVTALEGYQIGQVACGLNHTLAVSADGSMVWAFGDGDYGKLGLGNSTAKSSPQKVDVLCGIGIKKVACGTQFSVALTKDGHVYTFGQDRLIGLPEGRARNHNRPQQVPVLAGVVIEDVAVGAEHTLALASTGDVYAWGSNSEGQLGLGHTNHVREPTLVTVLQGKNVRQISAGRCHSAAWTAPPVPPRAPGVSVPLQLGLPDAVPPQYGALREVSIHTARARLRLLYHFSDLMYSSWRLLNLSPNNQSSTSHYNAGTWGIVQGQLRPLLAPRVYTLPMVRSIGKTMVQGKNYGPQITVKRISTRGRKCKPIFVQIARQVVKLNASDLRLPSRAWKVKLVGEGADDAGGVFDDTITEMCQELETGIVDLLIPSPNATAEVGYNRDRFLFNPSACLDEHLMQFKFLGILMGVAIRTKKPLDLHLAPLVWKQLCCVPLSLEDLEEVDLLYVQTLNSILHIEDSGITEESFHEMIPLDSFVGQSADGKMVPIIPGGNSIPLTFSNRKEYVERAIEYRLHEMDRQVAAVREGMSWIVPVPLLSLLTAKQLEQMVCGMPEISVEVLKKVVRYREVDEQHQLVQWFWHTLEEFSNEERVLFMRFVSGRSRLPANTADISQRFQIMKVDRPYDSLPTSQTCFFQLRLPPYSSQLVMAERLRYAINNCRSIDMDNYMLSRNVDNAEGSDTDY</sequence>
<feature type="compositionally biased region" description="Basic and acidic residues" evidence="14">
    <location>
        <begin position="1741"/>
        <end position="1755"/>
    </location>
</feature>
<dbReference type="Gene3D" id="3.90.1750.10">
    <property type="entry name" value="Hect, E3 ligase catalytic domains"/>
    <property type="match status" value="1"/>
</dbReference>
<feature type="repeat" description="RCC1" evidence="13">
    <location>
        <begin position="241"/>
        <end position="292"/>
    </location>
</feature>
<dbReference type="EC" id="2.3.2.26" evidence="4"/>
<evidence type="ECO:0000256" key="10">
    <source>
        <dbReference type="ARBA" id="ARBA00022786"/>
    </source>
</evidence>
<feature type="region of interest" description="Disordered" evidence="14">
    <location>
        <begin position="2013"/>
        <end position="2073"/>
    </location>
</feature>
<dbReference type="Gene3D" id="2.130.10.10">
    <property type="entry name" value="YVTN repeat-like/Quinoprotein amine dehydrogenase"/>
    <property type="match status" value="1"/>
</dbReference>
<dbReference type="Pfam" id="PF00632">
    <property type="entry name" value="HECT"/>
    <property type="match status" value="1"/>
</dbReference>